<dbReference type="VEuPathDB" id="VectorBase:ASIC008539"/>
<sequence>MDQHNRPLFRRCVWVQRSHRQLRGSRAQQVSDAFGALSCEHTLKQFSAQSKKSQPYEKRLGGKGEIFEVDKVEVSNQHHNSPPPGRDETSPSESNERVVLSVAQPSSLREVREIEVPSAIEYDLYSQELPVTRPNLCAVPSQ</sequence>
<protein>
    <submittedName>
        <fullName evidence="2 3">Uncharacterized protein</fullName>
    </submittedName>
</protein>
<organism evidence="2">
    <name type="scientific">Anopheles sinensis</name>
    <name type="common">Mosquito</name>
    <dbReference type="NCBI Taxonomy" id="74873"/>
    <lineage>
        <taxon>Eukaryota</taxon>
        <taxon>Metazoa</taxon>
        <taxon>Ecdysozoa</taxon>
        <taxon>Arthropoda</taxon>
        <taxon>Hexapoda</taxon>
        <taxon>Insecta</taxon>
        <taxon>Pterygota</taxon>
        <taxon>Neoptera</taxon>
        <taxon>Endopterygota</taxon>
        <taxon>Diptera</taxon>
        <taxon>Nematocera</taxon>
        <taxon>Culicoidea</taxon>
        <taxon>Culicidae</taxon>
        <taxon>Anophelinae</taxon>
        <taxon>Anopheles</taxon>
    </lineage>
</organism>
<dbReference type="EMBL" id="KE525057">
    <property type="protein sequence ID" value="KFB41083.1"/>
    <property type="molecule type" value="Genomic_DNA"/>
</dbReference>
<keyword evidence="4" id="KW-1185">Reference proteome</keyword>
<dbReference type="AlphaFoldDB" id="A0A084VSY9"/>
<dbReference type="EnsemblMetazoa" id="ASIC008539-RA">
    <property type="protein sequence ID" value="ASIC008539-PA"/>
    <property type="gene ID" value="ASIC008539"/>
</dbReference>
<reference evidence="3" key="2">
    <citation type="submission" date="2020-05" db="UniProtKB">
        <authorList>
            <consortium name="EnsemblMetazoa"/>
        </authorList>
    </citation>
    <scope>IDENTIFICATION</scope>
</reference>
<evidence type="ECO:0000313" key="2">
    <source>
        <dbReference type="EMBL" id="KFB41083.1"/>
    </source>
</evidence>
<name>A0A084VSY9_ANOSI</name>
<dbReference type="Proteomes" id="UP000030765">
    <property type="component" value="Unassembled WGS sequence"/>
</dbReference>
<evidence type="ECO:0000256" key="1">
    <source>
        <dbReference type="SAM" id="MobiDB-lite"/>
    </source>
</evidence>
<evidence type="ECO:0000313" key="3">
    <source>
        <dbReference type="EnsemblMetazoa" id="ASIC008539-PA"/>
    </source>
</evidence>
<reference evidence="2 4" key="1">
    <citation type="journal article" date="2014" name="BMC Genomics">
        <title>Genome sequence of Anopheles sinensis provides insight into genetics basis of mosquito competence for malaria parasites.</title>
        <authorList>
            <person name="Zhou D."/>
            <person name="Zhang D."/>
            <person name="Ding G."/>
            <person name="Shi L."/>
            <person name="Hou Q."/>
            <person name="Ye Y."/>
            <person name="Xu Y."/>
            <person name="Zhou H."/>
            <person name="Xiong C."/>
            <person name="Li S."/>
            <person name="Yu J."/>
            <person name="Hong S."/>
            <person name="Yu X."/>
            <person name="Zou P."/>
            <person name="Chen C."/>
            <person name="Chang X."/>
            <person name="Wang W."/>
            <person name="Lv Y."/>
            <person name="Sun Y."/>
            <person name="Ma L."/>
            <person name="Shen B."/>
            <person name="Zhu C."/>
        </authorList>
    </citation>
    <scope>NUCLEOTIDE SEQUENCE [LARGE SCALE GENOMIC DNA]</scope>
</reference>
<accession>A0A084VSY9</accession>
<gene>
    <name evidence="2" type="ORF">ZHAS_00008539</name>
</gene>
<feature type="region of interest" description="Disordered" evidence="1">
    <location>
        <begin position="70"/>
        <end position="102"/>
    </location>
</feature>
<proteinExistence type="predicted"/>
<evidence type="ECO:0000313" key="4">
    <source>
        <dbReference type="Proteomes" id="UP000030765"/>
    </source>
</evidence>
<dbReference type="EMBL" id="ATLV01016151">
    <property type="status" value="NOT_ANNOTATED_CDS"/>
    <property type="molecule type" value="Genomic_DNA"/>
</dbReference>